<evidence type="ECO:0000313" key="4">
    <source>
        <dbReference type="Proteomes" id="UP000789595"/>
    </source>
</evidence>
<dbReference type="EMBL" id="CAKKNE010000006">
    <property type="protein sequence ID" value="CAH0380293.1"/>
    <property type="molecule type" value="Genomic_DNA"/>
</dbReference>
<keyword evidence="4" id="KW-1185">Reference proteome</keyword>
<feature type="region of interest" description="Disordered" evidence="1">
    <location>
        <begin position="386"/>
        <end position="407"/>
    </location>
</feature>
<sequence>MGKIVAALTAVAAAFSPAVADVAKLHQSNSIHHPDFKTNGRQRPLREKLERYYGKGGFRYDTELVEKVDACMDWCKRLLGLITYDKVVSVAKNNWNITDRQAHSGLGAAARSSAFGGFRTSHHIARGATVEAPHYAEAAEVNDLINKIQAKGGFEEYGDSVEFLLLACSIYMVKGTGAEHDKIMSAAGHNARCMYAHFGVQVRAGNFASSKAELVDFREDRGEIDAEVKREFRERTAGGKTAHVFAMAMTGAEELEEGHADRDKRCVGRLNATVAAVDAEVLRVSGDKADRFVEYPFHRWFLVVLTLHLGLVLPVETAVCELALWAWGRSFHYDLTNHLGFKKAAEEPPPKKKARTAPAPAPDVTFVPSEEDVGYVPGAVFKEGAQGKGYYKDPGADDDSDSSEDDDDGDRYVTWMGCTLVYIFLTAALYDKLSKKLLAPHYSLNLCDREVYRLIEEAAQSGECKVVGDKEYLKDYLKSKDSFHCTKTWRGGSA</sequence>
<gene>
    <name evidence="3" type="ORF">PECAL_6P19350</name>
</gene>
<reference evidence="3" key="1">
    <citation type="submission" date="2021-11" db="EMBL/GenBank/DDBJ databases">
        <authorList>
            <consortium name="Genoscope - CEA"/>
            <person name="William W."/>
        </authorList>
    </citation>
    <scope>NUCLEOTIDE SEQUENCE</scope>
</reference>
<evidence type="ECO:0000256" key="2">
    <source>
        <dbReference type="SAM" id="SignalP"/>
    </source>
</evidence>
<evidence type="ECO:0000313" key="3">
    <source>
        <dbReference type="EMBL" id="CAH0380293.1"/>
    </source>
</evidence>
<dbReference type="AlphaFoldDB" id="A0A8J2T3K4"/>
<feature type="signal peptide" evidence="2">
    <location>
        <begin position="1"/>
        <end position="20"/>
    </location>
</feature>
<feature type="compositionally biased region" description="Acidic residues" evidence="1">
    <location>
        <begin position="396"/>
        <end position="407"/>
    </location>
</feature>
<proteinExistence type="predicted"/>
<feature type="chain" id="PRO_5035318801" evidence="2">
    <location>
        <begin position="21"/>
        <end position="494"/>
    </location>
</feature>
<dbReference type="Proteomes" id="UP000789595">
    <property type="component" value="Unassembled WGS sequence"/>
</dbReference>
<organism evidence="3 4">
    <name type="scientific">Pelagomonas calceolata</name>
    <dbReference type="NCBI Taxonomy" id="35677"/>
    <lineage>
        <taxon>Eukaryota</taxon>
        <taxon>Sar</taxon>
        <taxon>Stramenopiles</taxon>
        <taxon>Ochrophyta</taxon>
        <taxon>Pelagophyceae</taxon>
        <taxon>Pelagomonadales</taxon>
        <taxon>Pelagomonadaceae</taxon>
        <taxon>Pelagomonas</taxon>
    </lineage>
</organism>
<name>A0A8J2T3K4_9STRA</name>
<feature type="region of interest" description="Disordered" evidence="1">
    <location>
        <begin position="344"/>
        <end position="363"/>
    </location>
</feature>
<keyword evidence="2" id="KW-0732">Signal</keyword>
<evidence type="ECO:0000256" key="1">
    <source>
        <dbReference type="SAM" id="MobiDB-lite"/>
    </source>
</evidence>
<accession>A0A8J2T3K4</accession>
<comment type="caution">
    <text evidence="3">The sequence shown here is derived from an EMBL/GenBank/DDBJ whole genome shotgun (WGS) entry which is preliminary data.</text>
</comment>
<protein>
    <submittedName>
        <fullName evidence="3">Uncharacterized protein</fullName>
    </submittedName>
</protein>